<feature type="region of interest" description="Disordered" evidence="1">
    <location>
        <begin position="120"/>
        <end position="140"/>
    </location>
</feature>
<dbReference type="EMBL" id="JARBHB010000005">
    <property type="protein sequence ID" value="KAJ8884433.1"/>
    <property type="molecule type" value="Genomic_DNA"/>
</dbReference>
<dbReference type="PANTHER" id="PTHR21505:SF8">
    <property type="entry name" value="DPT-YFP REPRESSOR BY OVEREXPRESSION, ISOFORM D-RELATED"/>
    <property type="match status" value="1"/>
</dbReference>
<evidence type="ECO:0000313" key="3">
    <source>
        <dbReference type="EMBL" id="KAJ8884433.1"/>
    </source>
</evidence>
<protein>
    <recommendedName>
        <fullName evidence="2">MADF domain-containing protein</fullName>
    </recommendedName>
</protein>
<accession>A0ABQ9HJB6</accession>
<keyword evidence="4" id="KW-1185">Reference proteome</keyword>
<proteinExistence type="predicted"/>
<evidence type="ECO:0000256" key="1">
    <source>
        <dbReference type="SAM" id="MobiDB-lite"/>
    </source>
</evidence>
<dbReference type="InterPro" id="IPR006578">
    <property type="entry name" value="MADF-dom"/>
</dbReference>
<name>A0ABQ9HJB6_9NEOP</name>
<reference evidence="3 4" key="1">
    <citation type="submission" date="2023-02" db="EMBL/GenBank/DDBJ databases">
        <title>LHISI_Scaffold_Assembly.</title>
        <authorList>
            <person name="Stuart O.P."/>
            <person name="Cleave R."/>
            <person name="Magrath M.J.L."/>
            <person name="Mikheyev A.S."/>
        </authorList>
    </citation>
    <scope>NUCLEOTIDE SEQUENCE [LARGE SCALE GENOMIC DNA]</scope>
    <source>
        <strain evidence="3">Daus_M_001</strain>
        <tissue evidence="3">Leg muscle</tissue>
    </source>
</reference>
<dbReference type="Proteomes" id="UP001159363">
    <property type="component" value="Chromosome 4"/>
</dbReference>
<feature type="compositionally biased region" description="Acidic residues" evidence="1">
    <location>
        <begin position="129"/>
        <end position="139"/>
    </location>
</feature>
<organism evidence="3 4">
    <name type="scientific">Dryococelus australis</name>
    <dbReference type="NCBI Taxonomy" id="614101"/>
    <lineage>
        <taxon>Eukaryota</taxon>
        <taxon>Metazoa</taxon>
        <taxon>Ecdysozoa</taxon>
        <taxon>Arthropoda</taxon>
        <taxon>Hexapoda</taxon>
        <taxon>Insecta</taxon>
        <taxon>Pterygota</taxon>
        <taxon>Neoptera</taxon>
        <taxon>Polyneoptera</taxon>
        <taxon>Phasmatodea</taxon>
        <taxon>Verophasmatodea</taxon>
        <taxon>Anareolatae</taxon>
        <taxon>Phasmatidae</taxon>
        <taxon>Eurycanthinae</taxon>
        <taxon>Dryococelus</taxon>
    </lineage>
</organism>
<gene>
    <name evidence="3" type="ORF">PR048_016290</name>
</gene>
<evidence type="ECO:0000259" key="2">
    <source>
        <dbReference type="Pfam" id="PF10545"/>
    </source>
</evidence>
<feature type="domain" description="MADF" evidence="2">
    <location>
        <begin position="39"/>
        <end position="115"/>
    </location>
</feature>
<sequence>MTVYGGLPTVRMSNCYTFHDQLFDYAGVAPAVTNTVVGSKDYHGRTKKEAVYAGIITTLKVIESNAIGETVAKEINIRSAYRKETKKMKDSRKSGAESGEVYEPRLRYFSLLKFLEDQDTPRRSRSNMDSDDDDDEDNTGSEVNTCFSMLTLDRVRRIEMCFGVNTLDKFESTYLFKHSIQGTYGSCAVLNGIT</sequence>
<comment type="caution">
    <text evidence="3">The sequence shown here is derived from an EMBL/GenBank/DDBJ whole genome shotgun (WGS) entry which is preliminary data.</text>
</comment>
<evidence type="ECO:0000313" key="4">
    <source>
        <dbReference type="Proteomes" id="UP001159363"/>
    </source>
</evidence>
<dbReference type="PANTHER" id="PTHR21505">
    <property type="entry name" value="MADF DOMAIN-CONTAINING PROTEIN-RELATED"/>
    <property type="match status" value="1"/>
</dbReference>
<dbReference type="Pfam" id="PF10545">
    <property type="entry name" value="MADF_DNA_bdg"/>
    <property type="match status" value="1"/>
</dbReference>